<dbReference type="PANTHER" id="PTHR43280">
    <property type="entry name" value="ARAC-FAMILY TRANSCRIPTIONAL REGULATOR"/>
    <property type="match status" value="1"/>
</dbReference>
<evidence type="ECO:0000313" key="6">
    <source>
        <dbReference type="Proteomes" id="UP000199021"/>
    </source>
</evidence>
<dbReference type="OrthoDB" id="9787988at2"/>
<evidence type="ECO:0000256" key="2">
    <source>
        <dbReference type="ARBA" id="ARBA00023125"/>
    </source>
</evidence>
<name>A0A1H9JJT7_9BACT</name>
<keyword evidence="3" id="KW-0804">Transcription</keyword>
<evidence type="ECO:0000256" key="1">
    <source>
        <dbReference type="ARBA" id="ARBA00023015"/>
    </source>
</evidence>
<keyword evidence="2 5" id="KW-0238">DNA-binding</keyword>
<dbReference type="GO" id="GO:0043565">
    <property type="term" value="F:sequence-specific DNA binding"/>
    <property type="evidence" value="ECO:0007669"/>
    <property type="project" value="InterPro"/>
</dbReference>
<gene>
    <name evidence="5" type="ORF">SAMN05444359_117105</name>
</gene>
<dbReference type="Proteomes" id="UP000199021">
    <property type="component" value="Unassembled WGS sequence"/>
</dbReference>
<evidence type="ECO:0000313" key="5">
    <source>
        <dbReference type="EMBL" id="SEQ87057.1"/>
    </source>
</evidence>
<proteinExistence type="predicted"/>
<dbReference type="PROSITE" id="PS01124">
    <property type="entry name" value="HTH_ARAC_FAMILY_2"/>
    <property type="match status" value="1"/>
</dbReference>
<dbReference type="SUPFAM" id="SSF51182">
    <property type="entry name" value="RmlC-like cupins"/>
    <property type="match status" value="1"/>
</dbReference>
<protein>
    <submittedName>
        <fullName evidence="5">AraC-type DNA-binding protein</fullName>
    </submittedName>
</protein>
<evidence type="ECO:0000256" key="3">
    <source>
        <dbReference type="ARBA" id="ARBA00023163"/>
    </source>
</evidence>
<dbReference type="InterPro" id="IPR011051">
    <property type="entry name" value="RmlC_Cupin_sf"/>
</dbReference>
<dbReference type="PANTHER" id="PTHR43280:SF27">
    <property type="entry name" value="TRANSCRIPTIONAL REGULATOR MTLR"/>
    <property type="match status" value="1"/>
</dbReference>
<dbReference type="InterPro" id="IPR009057">
    <property type="entry name" value="Homeodomain-like_sf"/>
</dbReference>
<dbReference type="InterPro" id="IPR018060">
    <property type="entry name" value="HTH_AraC"/>
</dbReference>
<dbReference type="InterPro" id="IPR014710">
    <property type="entry name" value="RmlC-like_jellyroll"/>
</dbReference>
<dbReference type="FunCoup" id="A0A1H9JJT7">
    <property type="interactions" value="5"/>
</dbReference>
<dbReference type="Gene3D" id="1.10.10.60">
    <property type="entry name" value="Homeodomain-like"/>
    <property type="match status" value="2"/>
</dbReference>
<dbReference type="AlphaFoldDB" id="A0A1H9JJT7"/>
<dbReference type="Pfam" id="PF12833">
    <property type="entry name" value="HTH_18"/>
    <property type="match status" value="1"/>
</dbReference>
<dbReference type="Gene3D" id="2.60.120.10">
    <property type="entry name" value="Jelly Rolls"/>
    <property type="match status" value="1"/>
</dbReference>
<dbReference type="RefSeq" id="WP_090170164.1">
    <property type="nucleotide sequence ID" value="NZ_FOFB01000017.1"/>
</dbReference>
<dbReference type="SMART" id="SM00342">
    <property type="entry name" value="HTH_ARAC"/>
    <property type="match status" value="1"/>
</dbReference>
<dbReference type="STRING" id="478744.SAMN05444359_117105"/>
<sequence length="281" mass="32620">MKPEYEKIIEPAERSFTAKVVNRSSRPLLSQAWHYHPELEICFTLKSSGRRFVGNQIADYQVGDLVMMGTNLPHGFTTDVYCSQIVVQMTENFLGRDFLNTPETRPIRTLFQRAGQGLSFHGNTQKKSSKLLREILKHEGMTKLRYLLELLQLLAESEEVSSICSLEYAMDLNVEDLGRIKVVYDHVMENFREEVSIPEMAAQLNISEAAFYKFIKKHTKKTYTQIINEFRINHAGKLLMSTDKSITEICFESGFNNISYFNRKFKQLMTLTPDGFRKRYK</sequence>
<dbReference type="GO" id="GO:0003700">
    <property type="term" value="F:DNA-binding transcription factor activity"/>
    <property type="evidence" value="ECO:0007669"/>
    <property type="project" value="InterPro"/>
</dbReference>
<dbReference type="InParanoid" id="A0A1H9JJT7"/>
<dbReference type="SUPFAM" id="SSF46689">
    <property type="entry name" value="Homeodomain-like"/>
    <property type="match status" value="1"/>
</dbReference>
<dbReference type="EMBL" id="FOFB01000017">
    <property type="protein sequence ID" value="SEQ87057.1"/>
    <property type="molecule type" value="Genomic_DNA"/>
</dbReference>
<accession>A0A1H9JJT7</accession>
<evidence type="ECO:0000259" key="4">
    <source>
        <dbReference type="PROSITE" id="PS01124"/>
    </source>
</evidence>
<keyword evidence="1" id="KW-0805">Transcription regulation</keyword>
<organism evidence="5 6">
    <name type="scientific">Neolewinella agarilytica</name>
    <dbReference type="NCBI Taxonomy" id="478744"/>
    <lineage>
        <taxon>Bacteria</taxon>
        <taxon>Pseudomonadati</taxon>
        <taxon>Bacteroidota</taxon>
        <taxon>Saprospiria</taxon>
        <taxon>Saprospirales</taxon>
        <taxon>Lewinellaceae</taxon>
        <taxon>Neolewinella</taxon>
    </lineage>
</organism>
<keyword evidence="6" id="KW-1185">Reference proteome</keyword>
<feature type="domain" description="HTH araC/xylS-type" evidence="4">
    <location>
        <begin position="181"/>
        <end position="279"/>
    </location>
</feature>
<reference evidence="6" key="1">
    <citation type="submission" date="2016-10" db="EMBL/GenBank/DDBJ databases">
        <authorList>
            <person name="Varghese N."/>
            <person name="Submissions S."/>
        </authorList>
    </citation>
    <scope>NUCLEOTIDE SEQUENCE [LARGE SCALE GENOMIC DNA]</scope>
    <source>
        <strain evidence="6">DSM 24740</strain>
    </source>
</reference>